<dbReference type="InterPro" id="IPR032816">
    <property type="entry name" value="VTT_dom"/>
</dbReference>
<comment type="caution">
    <text evidence="9">The sequence shown here is derived from an EMBL/GenBank/DDBJ whole genome shotgun (WGS) entry which is preliminary data.</text>
</comment>
<dbReference type="PANTHER" id="PTHR42709:SF6">
    <property type="entry name" value="UNDECAPRENYL PHOSPHATE TRANSPORTER A"/>
    <property type="match status" value="1"/>
</dbReference>
<evidence type="ECO:0000256" key="7">
    <source>
        <dbReference type="SAM" id="Phobius"/>
    </source>
</evidence>
<reference evidence="9" key="1">
    <citation type="submission" date="2022-11" db="EMBL/GenBank/DDBJ databases">
        <authorList>
            <person name="Somphong A."/>
            <person name="Phongsopitanun W."/>
        </authorList>
    </citation>
    <scope>NUCLEOTIDE SEQUENCE</scope>
    <source>
        <strain evidence="9">Pm04-4</strain>
    </source>
</reference>
<evidence type="ECO:0000256" key="6">
    <source>
        <dbReference type="ARBA" id="ARBA00023136"/>
    </source>
</evidence>
<keyword evidence="3" id="KW-1003">Cell membrane</keyword>
<feature type="transmembrane region" description="Helical" evidence="7">
    <location>
        <begin position="196"/>
        <end position="214"/>
    </location>
</feature>
<organism evidence="9 10">
    <name type="scientific">Paractinoplanes pyxinae</name>
    <dbReference type="NCBI Taxonomy" id="2997416"/>
    <lineage>
        <taxon>Bacteria</taxon>
        <taxon>Bacillati</taxon>
        <taxon>Actinomycetota</taxon>
        <taxon>Actinomycetes</taxon>
        <taxon>Micromonosporales</taxon>
        <taxon>Micromonosporaceae</taxon>
        <taxon>Paractinoplanes</taxon>
    </lineage>
</organism>
<feature type="transmembrane region" description="Helical" evidence="7">
    <location>
        <begin position="161"/>
        <end position="184"/>
    </location>
</feature>
<feature type="transmembrane region" description="Helical" evidence="7">
    <location>
        <begin position="77"/>
        <end position="99"/>
    </location>
</feature>
<evidence type="ECO:0000313" key="9">
    <source>
        <dbReference type="EMBL" id="MCY1141218.1"/>
    </source>
</evidence>
<evidence type="ECO:0000256" key="1">
    <source>
        <dbReference type="ARBA" id="ARBA00004651"/>
    </source>
</evidence>
<name>A0ABT4B3Y2_9ACTN</name>
<dbReference type="EMBL" id="JAPNTZ010000008">
    <property type="protein sequence ID" value="MCY1141218.1"/>
    <property type="molecule type" value="Genomic_DNA"/>
</dbReference>
<evidence type="ECO:0000256" key="4">
    <source>
        <dbReference type="ARBA" id="ARBA00022692"/>
    </source>
</evidence>
<proteinExistence type="inferred from homology"/>
<feature type="domain" description="VTT" evidence="8">
    <location>
        <begin position="54"/>
        <end position="180"/>
    </location>
</feature>
<dbReference type="Proteomes" id="UP001151002">
    <property type="component" value="Unassembled WGS sequence"/>
</dbReference>
<keyword evidence="5 7" id="KW-1133">Transmembrane helix</keyword>
<keyword evidence="6 7" id="KW-0472">Membrane</keyword>
<dbReference type="PANTHER" id="PTHR42709">
    <property type="entry name" value="ALKALINE PHOSPHATASE LIKE PROTEIN"/>
    <property type="match status" value="1"/>
</dbReference>
<evidence type="ECO:0000259" key="8">
    <source>
        <dbReference type="Pfam" id="PF09335"/>
    </source>
</evidence>
<dbReference type="InterPro" id="IPR051311">
    <property type="entry name" value="DedA_domain"/>
</dbReference>
<evidence type="ECO:0000256" key="5">
    <source>
        <dbReference type="ARBA" id="ARBA00022989"/>
    </source>
</evidence>
<dbReference type="Pfam" id="PF09335">
    <property type="entry name" value="VTT_dom"/>
    <property type="match status" value="1"/>
</dbReference>
<sequence length="289" mass="31587">MPSDQPEEFFVTVLAEAAPETSGGLTGWAVGLMESLGGVGAALIVGLDNLFPPIPSELVLPLAGFSASRGVFSLPEALFWTMLGSVVGAIIVYWAGALLGRDRTRRLVAFIPLVKVQDFDRCEEWFAKHGTKAVFFGRMVPLFRSFISLPAGVERMSFWKFTVLTTLGSLIWNTLFVTAGFILGENWHRVEGYAGVFQKIVIAGVVIGIGYFVWQRLRSNRLGPPDADATTVLPVIRDPRPSSPDVGLNGLFDGPDKDATAVLHLPPVRNSDNDATMILRPVRDDYRRP</sequence>
<evidence type="ECO:0000313" key="10">
    <source>
        <dbReference type="Proteomes" id="UP001151002"/>
    </source>
</evidence>
<gene>
    <name evidence="9" type="ORF">OWR29_24735</name>
</gene>
<comment type="similarity">
    <text evidence="2">Belongs to the DedA family.</text>
</comment>
<dbReference type="RefSeq" id="WP_267565587.1">
    <property type="nucleotide sequence ID" value="NZ_JAPNTZ010000008.1"/>
</dbReference>
<comment type="subcellular location">
    <subcellularLocation>
        <location evidence="1">Cell membrane</location>
        <topology evidence="1">Multi-pass membrane protein</topology>
    </subcellularLocation>
</comment>
<keyword evidence="10" id="KW-1185">Reference proteome</keyword>
<evidence type="ECO:0000256" key="2">
    <source>
        <dbReference type="ARBA" id="ARBA00010792"/>
    </source>
</evidence>
<accession>A0ABT4B3Y2</accession>
<evidence type="ECO:0000256" key="3">
    <source>
        <dbReference type="ARBA" id="ARBA00022475"/>
    </source>
</evidence>
<keyword evidence="4 7" id="KW-0812">Transmembrane</keyword>
<protein>
    <submittedName>
        <fullName evidence="9">DedA family protein</fullName>
    </submittedName>
</protein>